<sequence>MSHSHCCVGGCVNRKSNDVSFHTFPQNLAQRRLWIRGIQTTRAEWNGPKMATTQLVCSMHFTLESFSSSTRTKWLLGLPCKPALNPDAVPTLFGNNVRTSNLVSEVQRPTVRKREVQRVNAIMVSLVDNAICFVLFNRN</sequence>
<feature type="domain" description="THAP-type" evidence="6">
    <location>
        <begin position="1"/>
        <end position="93"/>
    </location>
</feature>
<name>A0A9D4QTZ1_DREPO</name>
<reference evidence="7" key="2">
    <citation type="submission" date="2020-11" db="EMBL/GenBank/DDBJ databases">
        <authorList>
            <person name="McCartney M.A."/>
            <person name="Auch B."/>
            <person name="Kono T."/>
            <person name="Mallez S."/>
            <person name="Becker A."/>
            <person name="Gohl D.M."/>
            <person name="Silverstein K.A.T."/>
            <person name="Koren S."/>
            <person name="Bechman K.B."/>
            <person name="Herman A."/>
            <person name="Abrahante J.E."/>
            <person name="Garbe J."/>
        </authorList>
    </citation>
    <scope>NUCLEOTIDE SEQUENCE</scope>
    <source>
        <strain evidence="7">Duluth1</strain>
        <tissue evidence="7">Whole animal</tissue>
    </source>
</reference>
<keyword evidence="4 5" id="KW-0238">DNA-binding</keyword>
<protein>
    <recommendedName>
        <fullName evidence="6">THAP-type domain-containing protein</fullName>
    </recommendedName>
</protein>
<organism evidence="7 8">
    <name type="scientific">Dreissena polymorpha</name>
    <name type="common">Zebra mussel</name>
    <name type="synonym">Mytilus polymorpha</name>
    <dbReference type="NCBI Taxonomy" id="45954"/>
    <lineage>
        <taxon>Eukaryota</taxon>
        <taxon>Metazoa</taxon>
        <taxon>Spiralia</taxon>
        <taxon>Lophotrochozoa</taxon>
        <taxon>Mollusca</taxon>
        <taxon>Bivalvia</taxon>
        <taxon>Autobranchia</taxon>
        <taxon>Heteroconchia</taxon>
        <taxon>Euheterodonta</taxon>
        <taxon>Imparidentia</taxon>
        <taxon>Neoheterodontei</taxon>
        <taxon>Myida</taxon>
        <taxon>Dreissenoidea</taxon>
        <taxon>Dreissenidae</taxon>
        <taxon>Dreissena</taxon>
    </lineage>
</organism>
<dbReference type="PANTHER" id="PTHR46600">
    <property type="entry name" value="THAP DOMAIN-CONTAINING"/>
    <property type="match status" value="1"/>
</dbReference>
<comment type="caution">
    <text evidence="7">The sequence shown here is derived from an EMBL/GenBank/DDBJ whole genome shotgun (WGS) entry which is preliminary data.</text>
</comment>
<dbReference type="GO" id="GO:0008270">
    <property type="term" value="F:zinc ion binding"/>
    <property type="evidence" value="ECO:0007669"/>
    <property type="project" value="UniProtKB-KW"/>
</dbReference>
<dbReference type="InterPro" id="IPR026516">
    <property type="entry name" value="THAP1/10"/>
</dbReference>
<evidence type="ECO:0000256" key="3">
    <source>
        <dbReference type="ARBA" id="ARBA00022833"/>
    </source>
</evidence>
<dbReference type="Pfam" id="PF05485">
    <property type="entry name" value="THAP"/>
    <property type="match status" value="1"/>
</dbReference>
<evidence type="ECO:0000256" key="5">
    <source>
        <dbReference type="PROSITE-ProRule" id="PRU00309"/>
    </source>
</evidence>
<evidence type="ECO:0000256" key="4">
    <source>
        <dbReference type="ARBA" id="ARBA00023125"/>
    </source>
</evidence>
<evidence type="ECO:0000313" key="7">
    <source>
        <dbReference type="EMBL" id="KAH3842567.1"/>
    </source>
</evidence>
<dbReference type="PANTHER" id="PTHR46600:SF11">
    <property type="entry name" value="THAP DOMAIN-CONTAINING PROTEIN 10"/>
    <property type="match status" value="1"/>
</dbReference>
<dbReference type="AlphaFoldDB" id="A0A9D4QTZ1"/>
<dbReference type="Gene3D" id="6.20.210.20">
    <property type="entry name" value="THAP domain"/>
    <property type="match status" value="1"/>
</dbReference>
<evidence type="ECO:0000256" key="2">
    <source>
        <dbReference type="ARBA" id="ARBA00022771"/>
    </source>
</evidence>
<dbReference type="SMART" id="SM00692">
    <property type="entry name" value="DM3"/>
    <property type="match status" value="1"/>
</dbReference>
<dbReference type="InterPro" id="IPR038441">
    <property type="entry name" value="THAP_Znf_sf"/>
</dbReference>
<keyword evidence="3" id="KW-0862">Zinc</keyword>
<proteinExistence type="predicted"/>
<dbReference type="PROSITE" id="PS50950">
    <property type="entry name" value="ZF_THAP"/>
    <property type="match status" value="1"/>
</dbReference>
<gene>
    <name evidence="7" type="ORF">DPMN_116064</name>
</gene>
<evidence type="ECO:0000256" key="1">
    <source>
        <dbReference type="ARBA" id="ARBA00022723"/>
    </source>
</evidence>
<dbReference type="SMART" id="SM00980">
    <property type="entry name" value="THAP"/>
    <property type="match status" value="1"/>
</dbReference>
<dbReference type="GO" id="GO:0043565">
    <property type="term" value="F:sequence-specific DNA binding"/>
    <property type="evidence" value="ECO:0007669"/>
    <property type="project" value="InterPro"/>
</dbReference>
<evidence type="ECO:0000313" key="8">
    <source>
        <dbReference type="Proteomes" id="UP000828390"/>
    </source>
</evidence>
<reference evidence="7" key="1">
    <citation type="journal article" date="2019" name="bioRxiv">
        <title>The Genome of the Zebra Mussel, Dreissena polymorpha: A Resource for Invasive Species Research.</title>
        <authorList>
            <person name="McCartney M.A."/>
            <person name="Auch B."/>
            <person name="Kono T."/>
            <person name="Mallez S."/>
            <person name="Zhang Y."/>
            <person name="Obille A."/>
            <person name="Becker A."/>
            <person name="Abrahante J.E."/>
            <person name="Garbe J."/>
            <person name="Badalamenti J.P."/>
            <person name="Herman A."/>
            <person name="Mangelson H."/>
            <person name="Liachko I."/>
            <person name="Sullivan S."/>
            <person name="Sone E.D."/>
            <person name="Koren S."/>
            <person name="Silverstein K.A.T."/>
            <person name="Beckman K.B."/>
            <person name="Gohl D.M."/>
        </authorList>
    </citation>
    <scope>NUCLEOTIDE SEQUENCE</scope>
    <source>
        <strain evidence="7">Duluth1</strain>
        <tissue evidence="7">Whole animal</tissue>
    </source>
</reference>
<keyword evidence="8" id="KW-1185">Reference proteome</keyword>
<keyword evidence="2 5" id="KW-0863">Zinc-finger</keyword>
<dbReference type="InterPro" id="IPR006612">
    <property type="entry name" value="THAP_Znf"/>
</dbReference>
<evidence type="ECO:0000259" key="6">
    <source>
        <dbReference type="PROSITE" id="PS50950"/>
    </source>
</evidence>
<dbReference type="SUPFAM" id="SSF57716">
    <property type="entry name" value="Glucocorticoid receptor-like (DNA-binding domain)"/>
    <property type="match status" value="1"/>
</dbReference>
<dbReference type="Proteomes" id="UP000828390">
    <property type="component" value="Unassembled WGS sequence"/>
</dbReference>
<keyword evidence="1" id="KW-0479">Metal-binding</keyword>
<accession>A0A9D4QTZ1</accession>
<dbReference type="EMBL" id="JAIWYP010000004">
    <property type="protein sequence ID" value="KAH3842567.1"/>
    <property type="molecule type" value="Genomic_DNA"/>
</dbReference>